<evidence type="ECO:0000313" key="2">
    <source>
        <dbReference type="EMBL" id="HIZ57234.1"/>
    </source>
</evidence>
<feature type="transmembrane region" description="Helical" evidence="1">
    <location>
        <begin position="167"/>
        <end position="197"/>
    </location>
</feature>
<proteinExistence type="predicted"/>
<keyword evidence="1" id="KW-0472">Membrane</keyword>
<reference evidence="2" key="2">
    <citation type="submission" date="2021-04" db="EMBL/GenBank/DDBJ databases">
        <authorList>
            <person name="Gilroy R."/>
        </authorList>
    </citation>
    <scope>NUCLEOTIDE SEQUENCE</scope>
    <source>
        <strain evidence="2">ChiBcec16-3735</strain>
    </source>
</reference>
<dbReference type="AlphaFoldDB" id="A0A9D2FEJ0"/>
<organism evidence="2 3">
    <name type="scientific">Candidatus Faecalibacterium gallistercoris</name>
    <dbReference type="NCBI Taxonomy" id="2838579"/>
    <lineage>
        <taxon>Bacteria</taxon>
        <taxon>Bacillati</taxon>
        <taxon>Bacillota</taxon>
        <taxon>Clostridia</taxon>
        <taxon>Eubacteriales</taxon>
        <taxon>Oscillospiraceae</taxon>
        <taxon>Faecalibacterium</taxon>
    </lineage>
</organism>
<keyword evidence="1" id="KW-0812">Transmembrane</keyword>
<feature type="transmembrane region" description="Helical" evidence="1">
    <location>
        <begin position="94"/>
        <end position="116"/>
    </location>
</feature>
<feature type="transmembrane region" description="Helical" evidence="1">
    <location>
        <begin position="61"/>
        <end position="88"/>
    </location>
</feature>
<name>A0A9D2FEJ0_9FIRM</name>
<dbReference type="Pfam" id="PF07155">
    <property type="entry name" value="ECF-ribofla_trS"/>
    <property type="match status" value="1"/>
</dbReference>
<dbReference type="Gene3D" id="1.10.1760.20">
    <property type="match status" value="1"/>
</dbReference>
<dbReference type="EMBL" id="DXBJ01000008">
    <property type="protein sequence ID" value="HIZ57234.1"/>
    <property type="molecule type" value="Genomic_DNA"/>
</dbReference>
<dbReference type="Proteomes" id="UP000824065">
    <property type="component" value="Unassembled WGS sequence"/>
</dbReference>
<evidence type="ECO:0000256" key="1">
    <source>
        <dbReference type="SAM" id="Phobius"/>
    </source>
</evidence>
<reference evidence="2" key="1">
    <citation type="journal article" date="2021" name="PeerJ">
        <title>Extensive microbial diversity within the chicken gut microbiome revealed by metagenomics and culture.</title>
        <authorList>
            <person name="Gilroy R."/>
            <person name="Ravi A."/>
            <person name="Getino M."/>
            <person name="Pursley I."/>
            <person name="Horton D.L."/>
            <person name="Alikhan N.F."/>
            <person name="Baker D."/>
            <person name="Gharbi K."/>
            <person name="Hall N."/>
            <person name="Watson M."/>
            <person name="Adriaenssens E.M."/>
            <person name="Foster-Nyarko E."/>
            <person name="Jarju S."/>
            <person name="Secka A."/>
            <person name="Antonio M."/>
            <person name="Oren A."/>
            <person name="Chaudhuri R.R."/>
            <person name="La Ragione R."/>
            <person name="Hildebrand F."/>
            <person name="Pallen M.J."/>
        </authorList>
    </citation>
    <scope>NUCLEOTIDE SEQUENCE</scope>
    <source>
        <strain evidence="2">ChiBcec16-3735</strain>
    </source>
</reference>
<feature type="transmembrane region" description="Helical" evidence="1">
    <location>
        <begin position="128"/>
        <end position="147"/>
    </location>
</feature>
<dbReference type="GO" id="GO:0016020">
    <property type="term" value="C:membrane"/>
    <property type="evidence" value="ECO:0007669"/>
    <property type="project" value="InterPro"/>
</dbReference>
<keyword evidence="1" id="KW-1133">Transmembrane helix</keyword>
<protein>
    <submittedName>
        <fullName evidence="2">ECF transporter S component</fullName>
    </submittedName>
</protein>
<gene>
    <name evidence="2" type="ORF">H9725_01390</name>
</gene>
<dbReference type="InterPro" id="IPR009825">
    <property type="entry name" value="ECF_substrate-spec-like"/>
</dbReference>
<accession>A0A9D2FEJ0</accession>
<comment type="caution">
    <text evidence="2">The sequence shown here is derived from an EMBL/GenBank/DDBJ whole genome shotgun (WGS) entry which is preliminary data.</text>
</comment>
<feature type="transmembrane region" description="Helical" evidence="1">
    <location>
        <begin position="28"/>
        <end position="49"/>
    </location>
</feature>
<sequence>MWLLLAVVVVVILFASVLYKRTFTPHELALTGVMAALSFAAYLFFRVPFYDGSSFHLGNTFTALAALLMDGVSGGLAGAIGLALADILAGDPGYAITTFVLKFIIGVVCGLTAHRLCRIDTADPARRLPYVLRVTVSAGSGLLVNVITDPLLGYFRNVYIFGQDYSVAQALAGVAGGVTLVNSLVSTACAVLLYLAVRPALDRAGLLPRHTPKGGLHQAKKA</sequence>
<evidence type="ECO:0000313" key="3">
    <source>
        <dbReference type="Proteomes" id="UP000824065"/>
    </source>
</evidence>